<dbReference type="Gene3D" id="3.40.50.300">
    <property type="entry name" value="P-loop containing nucleotide triphosphate hydrolases"/>
    <property type="match status" value="1"/>
</dbReference>
<reference evidence="5" key="3">
    <citation type="submission" date="2018-07" db="EMBL/GenBank/DDBJ databases">
        <title>WGS assembly of Glycine max.</title>
        <authorList>
            <person name="Schmutz J."/>
            <person name="Cannon S."/>
            <person name="Schlueter J."/>
            <person name="Ma J."/>
            <person name="Mitros T."/>
            <person name="Nelson W."/>
            <person name="Hyten D."/>
            <person name="Song Q."/>
            <person name="Thelen J."/>
            <person name="Cheng J."/>
            <person name="Xu D."/>
            <person name="Hellsten U."/>
            <person name="May G."/>
            <person name="Yu Y."/>
            <person name="Sakurai T."/>
            <person name="Umezawa T."/>
            <person name="Bhattacharyya M."/>
            <person name="Sandhu D."/>
            <person name="Valliyodan B."/>
            <person name="Lindquist E."/>
            <person name="Peto M."/>
            <person name="Grant D."/>
            <person name="Shu S."/>
            <person name="Goodstein D."/>
            <person name="Barry K."/>
            <person name="Futrell-Griggs M."/>
            <person name="Abernathy B."/>
            <person name="Du J."/>
            <person name="Tian Z."/>
            <person name="Zhu L."/>
            <person name="Gill N."/>
            <person name="Joshi T."/>
            <person name="Libault M."/>
            <person name="Sethuraman A."/>
            <person name="Zhang X."/>
            <person name="Shinozaki K."/>
            <person name="Nguyen H."/>
            <person name="Wing R."/>
            <person name="Cregan P."/>
            <person name="Specht J."/>
            <person name="Grimwood J."/>
            <person name="Rokhsar D."/>
            <person name="Stacey G."/>
            <person name="Shoemaker R."/>
            <person name="Jackson S."/>
        </authorList>
    </citation>
    <scope>NUCLEOTIDE SEQUENCE</scope>
    <source>
        <tissue evidence="5">Callus</tissue>
    </source>
</reference>
<keyword evidence="1" id="KW-0547">Nucleotide-binding</keyword>
<dbReference type="GO" id="GO:0006310">
    <property type="term" value="P:DNA recombination"/>
    <property type="evidence" value="ECO:0007669"/>
    <property type="project" value="UniProtKB-KW"/>
</dbReference>
<keyword evidence="1" id="KW-0067">ATP-binding</keyword>
<keyword evidence="1" id="KW-0233">DNA recombination</keyword>
<evidence type="ECO:0000259" key="4">
    <source>
        <dbReference type="Pfam" id="PF21530"/>
    </source>
</evidence>
<comment type="similarity">
    <text evidence="1">Belongs to the helicase family.</text>
</comment>
<dbReference type="Pfam" id="PF21530">
    <property type="entry name" value="Pif1_2B_dom"/>
    <property type="match status" value="1"/>
</dbReference>
<feature type="domain" description="DNA helicase Pif1-like 2B" evidence="4">
    <location>
        <begin position="1168"/>
        <end position="1200"/>
    </location>
</feature>
<reference evidence="5 6" key="1">
    <citation type="journal article" date="2010" name="Nature">
        <title>Genome sequence of the palaeopolyploid soybean.</title>
        <authorList>
            <person name="Schmutz J."/>
            <person name="Cannon S.B."/>
            <person name="Schlueter J."/>
            <person name="Ma J."/>
            <person name="Mitros T."/>
            <person name="Nelson W."/>
            <person name="Hyten D.L."/>
            <person name="Song Q."/>
            <person name="Thelen J.J."/>
            <person name="Cheng J."/>
            <person name="Xu D."/>
            <person name="Hellsten U."/>
            <person name="May G.D."/>
            <person name="Yu Y."/>
            <person name="Sakurai T."/>
            <person name="Umezawa T."/>
            <person name="Bhattacharyya M.K."/>
            <person name="Sandhu D."/>
            <person name="Valliyodan B."/>
            <person name="Lindquist E."/>
            <person name="Peto M."/>
            <person name="Grant D."/>
            <person name="Shu S."/>
            <person name="Goodstein D."/>
            <person name="Barry K."/>
            <person name="Futrell-Griggs M."/>
            <person name="Abernathy B."/>
            <person name="Du J."/>
            <person name="Tian Z."/>
            <person name="Zhu L."/>
            <person name="Gill N."/>
            <person name="Joshi T."/>
            <person name="Libault M."/>
            <person name="Sethuraman A."/>
            <person name="Zhang X.-C."/>
            <person name="Shinozaki K."/>
            <person name="Nguyen H.T."/>
            <person name="Wing R.A."/>
            <person name="Cregan P."/>
            <person name="Specht J."/>
            <person name="Grimwood J."/>
            <person name="Rokhsar D."/>
            <person name="Stacey G."/>
            <person name="Shoemaker R.C."/>
            <person name="Jackson S.A."/>
        </authorList>
    </citation>
    <scope>NUCLEOTIDE SEQUENCE</scope>
    <source>
        <strain evidence="6">cv. Williams 82</strain>
        <tissue evidence="5">Callus</tissue>
    </source>
</reference>
<reference evidence="6" key="2">
    <citation type="submission" date="2018-02" db="UniProtKB">
        <authorList>
            <consortium name="EnsemblPlants"/>
        </authorList>
    </citation>
    <scope>IDENTIFICATION</scope>
    <source>
        <strain evidence="6">Williams 82</strain>
    </source>
</reference>
<comment type="cofactor">
    <cofactor evidence="1">
        <name>Mg(2+)</name>
        <dbReference type="ChEBI" id="CHEBI:18420"/>
    </cofactor>
</comment>
<evidence type="ECO:0000313" key="7">
    <source>
        <dbReference type="Proteomes" id="UP000008827"/>
    </source>
</evidence>
<dbReference type="GO" id="GO:0016787">
    <property type="term" value="F:hydrolase activity"/>
    <property type="evidence" value="ECO:0007669"/>
    <property type="project" value="UniProtKB-KW"/>
</dbReference>
<gene>
    <name evidence="5" type="ORF">GLYMA_04G183500</name>
</gene>
<dbReference type="SUPFAM" id="SSF52540">
    <property type="entry name" value="P-loop containing nucleoside triphosphate hydrolases"/>
    <property type="match status" value="2"/>
</dbReference>
<protein>
    <recommendedName>
        <fullName evidence="1">ATP-dependent DNA helicase</fullName>
        <ecNumber evidence="1">5.6.2.3</ecNumber>
    </recommendedName>
</protein>
<dbReference type="EC" id="5.6.2.3" evidence="1"/>
<evidence type="ECO:0000259" key="3">
    <source>
        <dbReference type="Pfam" id="PF14214"/>
    </source>
</evidence>
<dbReference type="AlphaFoldDB" id="A0A0R0KKW3"/>
<evidence type="ECO:0000256" key="1">
    <source>
        <dbReference type="RuleBase" id="RU363044"/>
    </source>
</evidence>
<dbReference type="InParanoid" id="A0A0R0KKW3"/>
<dbReference type="Pfam" id="PF14214">
    <property type="entry name" value="Helitron_like_N"/>
    <property type="match status" value="1"/>
</dbReference>
<dbReference type="GO" id="GO:0006281">
    <property type="term" value="P:DNA repair"/>
    <property type="evidence" value="ECO:0007669"/>
    <property type="project" value="UniProtKB-KW"/>
</dbReference>
<keyword evidence="1" id="KW-0234">DNA repair</keyword>
<evidence type="ECO:0000313" key="5">
    <source>
        <dbReference type="EMBL" id="KRH63535.1"/>
    </source>
</evidence>
<dbReference type="PANTHER" id="PTHR10492">
    <property type="match status" value="1"/>
</dbReference>
<accession>A0A0R0KKW3</accession>
<keyword evidence="1" id="KW-0378">Hydrolase</keyword>
<dbReference type="PANTHER" id="PTHR10492:SF78">
    <property type="entry name" value="ATP-DEPENDENT DNA HELICASE"/>
    <property type="match status" value="1"/>
</dbReference>
<dbReference type="EMBL" id="CM000837">
    <property type="protein sequence ID" value="KRH63535.1"/>
    <property type="molecule type" value="Genomic_DNA"/>
</dbReference>
<feature type="domain" description="DNA helicase Pif1-like DEAD-box helicase" evidence="2">
    <location>
        <begin position="869"/>
        <end position="1073"/>
    </location>
</feature>
<keyword evidence="1" id="KW-0347">Helicase</keyword>
<evidence type="ECO:0000313" key="6">
    <source>
        <dbReference type="EnsemblPlants" id="KRH63535"/>
    </source>
</evidence>
<organism evidence="5">
    <name type="scientific">Glycine max</name>
    <name type="common">Soybean</name>
    <name type="synonym">Glycine hispida</name>
    <dbReference type="NCBI Taxonomy" id="3847"/>
    <lineage>
        <taxon>Eukaryota</taxon>
        <taxon>Viridiplantae</taxon>
        <taxon>Streptophyta</taxon>
        <taxon>Embryophyta</taxon>
        <taxon>Tracheophyta</taxon>
        <taxon>Spermatophyta</taxon>
        <taxon>Magnoliopsida</taxon>
        <taxon>eudicotyledons</taxon>
        <taxon>Gunneridae</taxon>
        <taxon>Pentapetalae</taxon>
        <taxon>rosids</taxon>
        <taxon>fabids</taxon>
        <taxon>Fabales</taxon>
        <taxon>Fabaceae</taxon>
        <taxon>Papilionoideae</taxon>
        <taxon>50 kb inversion clade</taxon>
        <taxon>NPAAA clade</taxon>
        <taxon>indigoferoid/millettioid clade</taxon>
        <taxon>Phaseoleae</taxon>
        <taxon>Glycine</taxon>
        <taxon>Glycine subgen. Soja</taxon>
    </lineage>
</organism>
<sequence>MECRHCNAKMWYDERISKDRNTTGPKFSLCCGDGKVELPLLQSPLKYLERLLFDGKASDSKNYQCNIQTYNMMFAFTSAGIKLHKSINESRGPPTIRIQGQPCHRIGSLLPMPGKQPKFSQLYIFDMHNEVENRINAMSQHVEIQPEIVSTLSQMLDEYNVHAKSFRMARDRLADSQVDNVKLRLIAAREKDGRTYNLPNVSKVAALIIGDFDPDSRRDIIVETQNGEFQRIHELHSCYLGLQYPLLFPYGEDGYRIDILHRCTPSSRKKKRNRLTMREWFAYRLPSRSNEAQTLLHSRKLFQQFIVETYTMVESERLSYIRNNKKNLYKGSSKGKRVILPSTFVGSPRYMDQLYFYGMTICSHVGFPNLFITLTCNPNWPEIRRVLAPLNLKATDRPDLISRVFRLKYEQMLFDLTKKHLLGKLTIAYMHTIEFQKRGFPHVHLLLFLHPDNKYPSSDDIDHIISAEIPSHENDPELYTLVQNHMVHGPCGILQSKSPSMKEGKCSRFYPKMFHPQTVLDSNDYLIYRRRNDGRTISKNGVIIDNRYIVPYNAKLPRKYQAHINIEWCNQNTSIKYLFKYINKGYDRVTAVVIHDANGNINSRCILKYISPCKAIWRIFGFPIHARKPAMEKLHFHLPGQHSVLYEDDDDIDDILSKPSISNSKFLAWMNSNKCFSEGRNLTYSQFVSKFVYNQKARSWNLRKKGNTIDIRTVENVLYPTYREACFTMGFLQDDREFVEAIKEDKDWGTTNYLSKLFVLMLLLGVITKPEEVWSQTWNWLAEDIAYHYKKTTLNTELHIDDEQLKNLTLLEIEKLLLANEKSLRDYPTMSYPKGANPASCLENSLILSELNYNNDEARSEFENLFLSMTDEQKQIYHKIMEVVNNNEGDMFFLYGYGGTGKTYIWRTLASSLREKNQIMIMVPSSGIASLLLPGGRTAHSKFKIPVPIFQDSTCNILQGSQLAELLNQTNLIIWDEAPMAHKFCFEALDQTLRDIIKEKKIPIKFLEAKGSRSDIINATINSSYLWPCCEVLTLSKNMRLQGNAQSIDDQETIKFAKWILDIGDGVIGNQNDGYATIEIPEYLLITEYNDPIDAIVKSRFPDLYQHQSNPEFFKSRAILASTNETVEEVNDYILSLIPGEQMKYLSSDYIEKSETIDSWHFQSITTEFLNSLNTYGLPNHRIKLKIDSPIMLLRNLDQTRQFPIMLSYAMTINKSQGQSLSMVGLYLPKPVFSHGQLYVALSRVNSRQGLKVLIHDKDQKNMTSTTNVVFKEVFKNLTR</sequence>
<dbReference type="Proteomes" id="UP000008827">
    <property type="component" value="Chromosome 4"/>
</dbReference>
<keyword evidence="1" id="KW-0227">DNA damage</keyword>
<evidence type="ECO:0000259" key="2">
    <source>
        <dbReference type="Pfam" id="PF05970"/>
    </source>
</evidence>
<dbReference type="GO" id="GO:0005524">
    <property type="term" value="F:ATP binding"/>
    <property type="evidence" value="ECO:0007669"/>
    <property type="project" value="UniProtKB-KW"/>
</dbReference>
<dbReference type="InterPro" id="IPR027417">
    <property type="entry name" value="P-loop_NTPase"/>
</dbReference>
<feature type="domain" description="Helitron helicase-like" evidence="3">
    <location>
        <begin position="280"/>
        <end position="447"/>
    </location>
</feature>
<keyword evidence="7" id="KW-1185">Reference proteome</keyword>
<dbReference type="OMA" id="HNEVENR"/>
<name>A0A0R0KKW3_SOYBN</name>
<comment type="catalytic activity">
    <reaction evidence="1">
        <text>ATP + H2O = ADP + phosphate + H(+)</text>
        <dbReference type="Rhea" id="RHEA:13065"/>
        <dbReference type="ChEBI" id="CHEBI:15377"/>
        <dbReference type="ChEBI" id="CHEBI:15378"/>
        <dbReference type="ChEBI" id="CHEBI:30616"/>
        <dbReference type="ChEBI" id="CHEBI:43474"/>
        <dbReference type="ChEBI" id="CHEBI:456216"/>
        <dbReference type="EC" id="5.6.2.3"/>
    </reaction>
</comment>
<dbReference type="PaxDb" id="3847-GLYMA04G35615.1"/>
<dbReference type="GO" id="GO:0000723">
    <property type="term" value="P:telomere maintenance"/>
    <property type="evidence" value="ECO:0007669"/>
    <property type="project" value="InterPro"/>
</dbReference>
<dbReference type="InterPro" id="IPR049163">
    <property type="entry name" value="Pif1-like_2B_dom"/>
</dbReference>
<dbReference type="CDD" id="cd18809">
    <property type="entry name" value="SF1_C_RecD"/>
    <property type="match status" value="1"/>
</dbReference>
<dbReference type="Gramene" id="KRH63535">
    <property type="protein sequence ID" value="KRH63535"/>
    <property type="gene ID" value="GLYMA_04G183500"/>
</dbReference>
<dbReference type="Pfam" id="PF05970">
    <property type="entry name" value="PIF1"/>
    <property type="match status" value="1"/>
</dbReference>
<dbReference type="InterPro" id="IPR010285">
    <property type="entry name" value="DNA_helicase_pif1-like_DEAD"/>
</dbReference>
<dbReference type="EnsemblPlants" id="KRH63535">
    <property type="protein sequence ID" value="KRH63535"/>
    <property type="gene ID" value="GLYMA_04G183500"/>
</dbReference>
<dbReference type="GO" id="GO:0043139">
    <property type="term" value="F:5'-3' DNA helicase activity"/>
    <property type="evidence" value="ECO:0007669"/>
    <property type="project" value="UniProtKB-EC"/>
</dbReference>
<proteinExistence type="inferred from homology"/>
<dbReference type="InterPro" id="IPR025476">
    <property type="entry name" value="Helitron_helicase-like"/>
</dbReference>